<dbReference type="AlphaFoldDB" id="A0A927W947"/>
<dbReference type="SUPFAM" id="SSF52096">
    <property type="entry name" value="ClpP/crotonase"/>
    <property type="match status" value="1"/>
</dbReference>
<keyword evidence="2" id="KW-0645">Protease</keyword>
<dbReference type="GO" id="GO:0008233">
    <property type="term" value="F:peptidase activity"/>
    <property type="evidence" value="ECO:0007669"/>
    <property type="project" value="UniProtKB-KW"/>
</dbReference>
<protein>
    <submittedName>
        <fullName evidence="2">Clp protease</fullName>
    </submittedName>
</protein>
<dbReference type="Pfam" id="PF00574">
    <property type="entry name" value="CLP_protease"/>
    <property type="match status" value="1"/>
</dbReference>
<dbReference type="GO" id="GO:0006508">
    <property type="term" value="P:proteolysis"/>
    <property type="evidence" value="ECO:0007669"/>
    <property type="project" value="UniProtKB-KW"/>
</dbReference>
<evidence type="ECO:0000313" key="2">
    <source>
        <dbReference type="EMBL" id="MBE6059448.1"/>
    </source>
</evidence>
<name>A0A927W947_9CLOT</name>
<dbReference type="EMBL" id="SVCM01000054">
    <property type="protein sequence ID" value="MBE6059448.1"/>
    <property type="molecule type" value="Genomic_DNA"/>
</dbReference>
<gene>
    <name evidence="2" type="ORF">E7215_04655</name>
</gene>
<feature type="compositionally biased region" description="Basic and acidic residues" evidence="1">
    <location>
        <begin position="1"/>
        <end position="16"/>
    </location>
</feature>
<evidence type="ECO:0000256" key="1">
    <source>
        <dbReference type="SAM" id="MobiDB-lite"/>
    </source>
</evidence>
<feature type="compositionally biased region" description="Acidic residues" evidence="1">
    <location>
        <begin position="30"/>
        <end position="39"/>
    </location>
</feature>
<dbReference type="Proteomes" id="UP000768462">
    <property type="component" value="Unassembled WGS sequence"/>
</dbReference>
<proteinExistence type="predicted"/>
<dbReference type="InterPro" id="IPR029045">
    <property type="entry name" value="ClpP/crotonase-like_dom_sf"/>
</dbReference>
<feature type="region of interest" description="Disordered" evidence="1">
    <location>
        <begin position="1"/>
        <end position="46"/>
    </location>
</feature>
<comment type="caution">
    <text evidence="2">The sequence shown here is derived from an EMBL/GenBank/DDBJ whole genome shotgun (WGS) entry which is preliminary data.</text>
</comment>
<keyword evidence="2" id="KW-0378">Hydrolase</keyword>
<sequence length="280" mass="30813">MINEAENKKHKEDKDTKHKKNNKSKVIINEENEDEQNEDDNSKGVSKEVANLKEVGVMSVAKADDRIQVIPIIGQVEGHNISGNQTKSTKYELIIPQLIAIERDVNVKGILIVLNTAGGDVEAGLAIAEMITSLSKPTVSIVIGGGHSIGVPLATASDYSFITPSATMIVHPVRMNGFVIGVPQTFEYFRKMQERIVEFVVRTSKIDSDDFRRLMSQTDELLNDIGTILIGDQAVECGLIDEVGGIREALDKLEELISEGEKNQLEISSEENISEEIDKI</sequence>
<dbReference type="Gene3D" id="3.90.226.10">
    <property type="entry name" value="2-enoyl-CoA Hydratase, Chain A, domain 1"/>
    <property type="match status" value="1"/>
</dbReference>
<dbReference type="InterPro" id="IPR023562">
    <property type="entry name" value="ClpP/TepA"/>
</dbReference>
<accession>A0A927W947</accession>
<evidence type="ECO:0000313" key="3">
    <source>
        <dbReference type="Proteomes" id="UP000768462"/>
    </source>
</evidence>
<reference evidence="2" key="1">
    <citation type="submission" date="2019-04" db="EMBL/GenBank/DDBJ databases">
        <title>Evolution of Biomass-Degrading Anaerobic Consortia Revealed by Metagenomics.</title>
        <authorList>
            <person name="Peng X."/>
        </authorList>
    </citation>
    <scope>NUCLEOTIDE SEQUENCE</scope>
    <source>
        <strain evidence="2">SIG254</strain>
    </source>
</reference>
<organism evidence="2 3">
    <name type="scientific">Clostridium sulfidigenes</name>
    <dbReference type="NCBI Taxonomy" id="318464"/>
    <lineage>
        <taxon>Bacteria</taxon>
        <taxon>Bacillati</taxon>
        <taxon>Bacillota</taxon>
        <taxon>Clostridia</taxon>
        <taxon>Eubacteriales</taxon>
        <taxon>Clostridiaceae</taxon>
        <taxon>Clostridium</taxon>
    </lineage>
</organism>